<evidence type="ECO:0000256" key="6">
    <source>
        <dbReference type="ARBA" id="ARBA00049477"/>
    </source>
</evidence>
<dbReference type="OrthoDB" id="429597at2759"/>
<evidence type="ECO:0000256" key="1">
    <source>
        <dbReference type="ARBA" id="ARBA00012770"/>
    </source>
</evidence>
<dbReference type="EMBL" id="OV121134">
    <property type="protein sequence ID" value="CAH0553482.1"/>
    <property type="molecule type" value="Genomic_DNA"/>
</dbReference>
<evidence type="ECO:0000256" key="5">
    <source>
        <dbReference type="ARBA" id="ARBA00022691"/>
    </source>
</evidence>
<dbReference type="GO" id="GO:0120550">
    <property type="term" value="F:methyltransferase cap2 activity"/>
    <property type="evidence" value="ECO:0007669"/>
    <property type="project" value="UniProtKB-EC"/>
</dbReference>
<dbReference type="GO" id="GO:0032259">
    <property type="term" value="P:methylation"/>
    <property type="evidence" value="ECO:0007669"/>
    <property type="project" value="UniProtKB-KW"/>
</dbReference>
<keyword evidence="8" id="KW-0812">Transmembrane</keyword>
<keyword evidence="3 7" id="KW-0489">Methyltransferase</keyword>
<dbReference type="InterPro" id="IPR002877">
    <property type="entry name" value="RNA_MeTrfase_FtsJ_dom"/>
</dbReference>
<dbReference type="Proteomes" id="UP001154078">
    <property type="component" value="Chromosome 3"/>
</dbReference>
<proteinExistence type="predicted"/>
<evidence type="ECO:0000256" key="8">
    <source>
        <dbReference type="SAM" id="Phobius"/>
    </source>
</evidence>
<name>A0A9P0FF32_BRAAE</name>
<dbReference type="EC" id="2.1.1.296" evidence="1"/>
<dbReference type="Pfam" id="PF01728">
    <property type="entry name" value="FtsJ"/>
    <property type="match status" value="1"/>
</dbReference>
<dbReference type="InterPro" id="IPR029063">
    <property type="entry name" value="SAM-dependent_MTases_sf"/>
</dbReference>
<feature type="transmembrane region" description="Helical" evidence="8">
    <location>
        <begin position="517"/>
        <end position="537"/>
    </location>
</feature>
<keyword evidence="8" id="KW-1133">Transmembrane helix</keyword>
<dbReference type="InterPro" id="IPR050851">
    <property type="entry name" value="mRNA_Cap_2O-Ribose_MeTrfase"/>
</dbReference>
<keyword evidence="4 7" id="KW-0808">Transferase</keyword>
<dbReference type="InterPro" id="IPR025807">
    <property type="entry name" value="Adrift-typ_MeTrfase"/>
</dbReference>
<evidence type="ECO:0000259" key="9">
    <source>
        <dbReference type="PROSITE" id="PS51614"/>
    </source>
</evidence>
<dbReference type="SUPFAM" id="SSF53335">
    <property type="entry name" value="S-adenosyl-L-methionine-dependent methyltransferases"/>
    <property type="match status" value="1"/>
</dbReference>
<evidence type="ECO:0000256" key="3">
    <source>
        <dbReference type="ARBA" id="ARBA00022603"/>
    </source>
</evidence>
<comment type="catalytic activity">
    <reaction evidence="6">
        <text>a 5'-end (N(7)-methyl 5'-triphosphoguanosine)-(2'-O-methyl-ribonucleoside)-(ribonucleotide) in mRNA + S-adenosyl-L-methionine = a 5'-end (N(7)-methyl 5'-triphosphoguanosine)-(2'-O-methyl-ribonucleoside)-(2'-O-methyl-ribonucleotide) in mRNA + S-adenosyl-L-homocysteine + H(+)</text>
        <dbReference type="Rhea" id="RHEA:67024"/>
        <dbReference type="Rhea" id="RHEA-COMP:17169"/>
        <dbReference type="Rhea" id="RHEA-COMP:17170"/>
        <dbReference type="ChEBI" id="CHEBI:15378"/>
        <dbReference type="ChEBI" id="CHEBI:57856"/>
        <dbReference type="ChEBI" id="CHEBI:59789"/>
        <dbReference type="ChEBI" id="CHEBI:167612"/>
        <dbReference type="ChEBI" id="CHEBI:167614"/>
        <dbReference type="EC" id="2.1.1.296"/>
    </reaction>
</comment>
<evidence type="ECO:0000313" key="11">
    <source>
        <dbReference type="Proteomes" id="UP001154078"/>
    </source>
</evidence>
<protein>
    <recommendedName>
        <fullName evidence="2">Cap-specific mRNA (nucleoside-2'-O-)-methyltransferase 2</fullName>
        <ecNumber evidence="1">2.1.1.296</ecNumber>
    </recommendedName>
</protein>
<evidence type="ECO:0000313" key="10">
    <source>
        <dbReference type="EMBL" id="CAH0553482.1"/>
    </source>
</evidence>
<keyword evidence="8" id="KW-0472">Membrane</keyword>
<dbReference type="Gene3D" id="3.40.50.12760">
    <property type="match status" value="1"/>
</dbReference>
<dbReference type="GO" id="GO:0006370">
    <property type="term" value="P:7-methylguanosine mRNA capping"/>
    <property type="evidence" value="ECO:0007669"/>
    <property type="project" value="TreeGrafter"/>
</dbReference>
<dbReference type="PROSITE" id="PS51614">
    <property type="entry name" value="SAM_MT_ADRIFT"/>
    <property type="match status" value="1"/>
</dbReference>
<sequence length="611" mass="71428">MGKQDIKRLFNKTYRFSKNEDWVIPKVVFSCSKWTIPSLQLSKEELNETKGLLNGVNLEAWSNHTKSRDPSSFIIQRLKQNINPELLTQAWCKFYECISTFPVVPINAINQGNVNSLHICEAPGAFICSLNQYLKLNYPDVEFNWRANTLNPNYEGNSLLNMISDDRLIKFTLDNWLFGEDATGDIKIFKNYIDIITKVNELGKRSLVTADGSVDCMHDPGNQEKHVSHLHYCETITALSVLETGGSFILKIFTMFEDSTINLLYLLNCIFEDVAIHKPCSSKSGNSEVYVICTLFKGLDTIENIWQNLLFPYKSGTFGELSMFNLQDIPSSFLIQIHECSEYYKRLQMKTITDNIFYFNTKCPMAHKRHYLKVTVAQTYLNKFKLNKMSNDLKIVPHANALKSWRNFNDYYAYEKGFEKLDIKDLIQYDFDEIEIITGKPILAVKNSKFACKTTIDSFTKWNFKSKKENTLYFFCLESLRKTYTIFDINDFNIYDQNKFQKDFSSKLQVCDNTKEIMFINFPFFTHYLVGILYYLIKAFKCLYFNKNGILILKHVDFEKLLSIKESLKKINDVKIRDGTDIIHIIPPNVFDQNPNYFEFIWCFNNHIRFL</sequence>
<keyword evidence="5 7" id="KW-0949">S-adenosyl-L-methionine</keyword>
<dbReference type="AlphaFoldDB" id="A0A9P0FF32"/>
<dbReference type="PANTHER" id="PTHR16121:SF2">
    <property type="entry name" value="CAP-SPECIFIC MRNA (NUCLEOSIDE-2'-O-)-METHYLTRANSFERASE 2"/>
    <property type="match status" value="1"/>
</dbReference>
<evidence type="ECO:0000256" key="7">
    <source>
        <dbReference type="PROSITE-ProRule" id="PRU00946"/>
    </source>
</evidence>
<organism evidence="10 11">
    <name type="scientific">Brassicogethes aeneus</name>
    <name type="common">Rape pollen beetle</name>
    <name type="synonym">Meligethes aeneus</name>
    <dbReference type="NCBI Taxonomy" id="1431903"/>
    <lineage>
        <taxon>Eukaryota</taxon>
        <taxon>Metazoa</taxon>
        <taxon>Ecdysozoa</taxon>
        <taxon>Arthropoda</taxon>
        <taxon>Hexapoda</taxon>
        <taxon>Insecta</taxon>
        <taxon>Pterygota</taxon>
        <taxon>Neoptera</taxon>
        <taxon>Endopterygota</taxon>
        <taxon>Coleoptera</taxon>
        <taxon>Polyphaga</taxon>
        <taxon>Cucujiformia</taxon>
        <taxon>Nitidulidae</taxon>
        <taxon>Meligethinae</taxon>
        <taxon>Brassicogethes</taxon>
    </lineage>
</organism>
<accession>A0A9P0FF32</accession>
<reference evidence="10" key="1">
    <citation type="submission" date="2021-12" db="EMBL/GenBank/DDBJ databases">
        <authorList>
            <person name="King R."/>
        </authorList>
    </citation>
    <scope>NUCLEOTIDE SEQUENCE</scope>
</reference>
<feature type="domain" description="Adrift-type SAM-dependent 2'-O-MTase" evidence="9">
    <location>
        <begin position="85"/>
        <end position="298"/>
    </location>
</feature>
<gene>
    <name evidence="10" type="ORF">MELIAE_LOCUS5468</name>
</gene>
<dbReference type="GO" id="GO:0005634">
    <property type="term" value="C:nucleus"/>
    <property type="evidence" value="ECO:0007669"/>
    <property type="project" value="TreeGrafter"/>
</dbReference>
<keyword evidence="11" id="KW-1185">Reference proteome</keyword>
<dbReference type="GO" id="GO:0005737">
    <property type="term" value="C:cytoplasm"/>
    <property type="evidence" value="ECO:0007669"/>
    <property type="project" value="TreeGrafter"/>
</dbReference>
<feature type="active site" description="Proton acceptor" evidence="7">
    <location>
        <position position="251"/>
    </location>
</feature>
<comment type="caution">
    <text evidence="7">Lacks conserved residue(s) required for the propagation of feature annotation.</text>
</comment>
<dbReference type="PANTHER" id="PTHR16121">
    <property type="entry name" value="CAP-SPECIFIC MRNA (NUCLEOSIDE-2'-O-)-METHYLTRANSFERASE 1-RELATED"/>
    <property type="match status" value="1"/>
</dbReference>
<evidence type="ECO:0000256" key="4">
    <source>
        <dbReference type="ARBA" id="ARBA00022679"/>
    </source>
</evidence>
<evidence type="ECO:0000256" key="2">
    <source>
        <dbReference type="ARBA" id="ARBA00021134"/>
    </source>
</evidence>
<feature type="binding site" evidence="7">
    <location>
        <position position="211"/>
    </location>
    <ligand>
        <name>S-adenosyl-L-methionine</name>
        <dbReference type="ChEBI" id="CHEBI:59789"/>
    </ligand>
</feature>
<dbReference type="GO" id="GO:0004483">
    <property type="term" value="F:methyltransferase cap1 activity"/>
    <property type="evidence" value="ECO:0007669"/>
    <property type="project" value="UniProtKB-ARBA"/>
</dbReference>
<feature type="binding site" evidence="7">
    <location>
        <position position="124"/>
    </location>
    <ligand>
        <name>S-adenosyl-L-methionine</name>
        <dbReference type="ChEBI" id="CHEBI:59789"/>
    </ligand>
</feature>